<protein>
    <submittedName>
        <fullName evidence="1">Uncharacterized protein</fullName>
    </submittedName>
</protein>
<dbReference type="Proteomes" id="UP000729402">
    <property type="component" value="Unassembled WGS sequence"/>
</dbReference>
<organism evidence="1 2">
    <name type="scientific">Zizania palustris</name>
    <name type="common">Northern wild rice</name>
    <dbReference type="NCBI Taxonomy" id="103762"/>
    <lineage>
        <taxon>Eukaryota</taxon>
        <taxon>Viridiplantae</taxon>
        <taxon>Streptophyta</taxon>
        <taxon>Embryophyta</taxon>
        <taxon>Tracheophyta</taxon>
        <taxon>Spermatophyta</taxon>
        <taxon>Magnoliopsida</taxon>
        <taxon>Liliopsida</taxon>
        <taxon>Poales</taxon>
        <taxon>Poaceae</taxon>
        <taxon>BOP clade</taxon>
        <taxon>Oryzoideae</taxon>
        <taxon>Oryzeae</taxon>
        <taxon>Zizaniinae</taxon>
        <taxon>Zizania</taxon>
    </lineage>
</organism>
<evidence type="ECO:0000313" key="2">
    <source>
        <dbReference type="Proteomes" id="UP000729402"/>
    </source>
</evidence>
<dbReference type="EMBL" id="JAAALK010000287">
    <property type="protein sequence ID" value="KAG8056456.1"/>
    <property type="molecule type" value="Genomic_DNA"/>
</dbReference>
<keyword evidence="2" id="KW-1185">Reference proteome</keyword>
<sequence>MVVIPANNPAQLVRVRARPSCSCSPPATAAPLHALSRAFRRASPGRRAPWRLSLLQRGLPTQMPAGL</sequence>
<dbReference type="AlphaFoldDB" id="A0A8J5RM44"/>
<reference evidence="1" key="2">
    <citation type="submission" date="2021-02" db="EMBL/GenBank/DDBJ databases">
        <authorList>
            <person name="Kimball J.A."/>
            <person name="Haas M.W."/>
            <person name="Macchietto M."/>
            <person name="Kono T."/>
            <person name="Duquette J."/>
            <person name="Shao M."/>
        </authorList>
    </citation>
    <scope>NUCLEOTIDE SEQUENCE</scope>
    <source>
        <tissue evidence="1">Fresh leaf tissue</tissue>
    </source>
</reference>
<name>A0A8J5RM44_ZIZPA</name>
<accession>A0A8J5RM44</accession>
<proteinExistence type="predicted"/>
<comment type="caution">
    <text evidence="1">The sequence shown here is derived from an EMBL/GenBank/DDBJ whole genome shotgun (WGS) entry which is preliminary data.</text>
</comment>
<gene>
    <name evidence="1" type="ORF">GUJ93_ZPchr0002g26591</name>
</gene>
<reference evidence="1" key="1">
    <citation type="journal article" date="2021" name="bioRxiv">
        <title>Whole Genome Assembly and Annotation of Northern Wild Rice, Zizania palustris L., Supports a Whole Genome Duplication in the Zizania Genus.</title>
        <authorList>
            <person name="Haas M."/>
            <person name="Kono T."/>
            <person name="Macchietto M."/>
            <person name="Millas R."/>
            <person name="McGilp L."/>
            <person name="Shao M."/>
            <person name="Duquette J."/>
            <person name="Hirsch C.N."/>
            <person name="Kimball J."/>
        </authorList>
    </citation>
    <scope>NUCLEOTIDE SEQUENCE</scope>
    <source>
        <tissue evidence="1">Fresh leaf tissue</tissue>
    </source>
</reference>
<evidence type="ECO:0000313" key="1">
    <source>
        <dbReference type="EMBL" id="KAG8056456.1"/>
    </source>
</evidence>